<dbReference type="InterPro" id="IPR012677">
    <property type="entry name" value="Nucleotide-bd_a/b_plait_sf"/>
</dbReference>
<evidence type="ECO:0008006" key="3">
    <source>
        <dbReference type="Google" id="ProtNLM"/>
    </source>
</evidence>
<proteinExistence type="predicted"/>
<dbReference type="SUPFAM" id="SSF54928">
    <property type="entry name" value="RNA-binding domain, RBD"/>
    <property type="match status" value="1"/>
</dbReference>
<dbReference type="Gene3D" id="3.30.70.330">
    <property type="match status" value="1"/>
</dbReference>
<comment type="caution">
    <text evidence="1">The sequence shown here is derived from an EMBL/GenBank/DDBJ whole genome shotgun (WGS) entry which is preliminary data.</text>
</comment>
<keyword evidence="2" id="KW-1185">Reference proteome</keyword>
<accession>A0ABQ9FK10</accession>
<gene>
    <name evidence="1" type="ORF">KUTeg_005552</name>
</gene>
<reference evidence="1 2" key="1">
    <citation type="submission" date="2022-12" db="EMBL/GenBank/DDBJ databases">
        <title>Chromosome-level genome of Tegillarca granosa.</title>
        <authorList>
            <person name="Kim J."/>
        </authorList>
    </citation>
    <scope>NUCLEOTIDE SEQUENCE [LARGE SCALE GENOMIC DNA]</scope>
    <source>
        <strain evidence="1">Teg-2019</strain>
        <tissue evidence="1">Adductor muscle</tissue>
    </source>
</reference>
<protein>
    <recommendedName>
        <fullName evidence="3">RRM domain-containing protein</fullName>
    </recommendedName>
</protein>
<dbReference type="InterPro" id="IPR035979">
    <property type="entry name" value="RBD_domain_sf"/>
</dbReference>
<sequence length="459" mass="51775">MAEAPKRSQVKSKFNLSKILKAFKRKFKRKGETENEDKDDVQTTTQFETSGLYSEIPAAASCKEHPYFQNSDNDVYLEPKRTDEQPYYSKALVSSDYLRPVFSDPSEHEIGGVFALPSARQAEQHRISEILKKQEVTDKTLFVNYEDPPEIPKRLTLPSPIKDGQQCAVTPRTVSADAAIGDSIPINLFENKEFDSQETGKDEDKTVVFRTDGTLSNEQNGSESLYRSSDFIEDVEADYDKTDNLVATSETLQNKNYSDDTKTISNMSKSIFLCVQNISPETTDETLSNYFEVISNKIGYPVDVSDIVHGKEGTAVIQLTGVIDFSKLSEELKKRPLENSVLQVCEVTNVNSAVISGEHSMPADNTIRNHFENDFGHVINVADIDIGMKVITFQDSSAARKICTQRNHNINETVLTVSLLYECAFGKMWDFKLHNLQQLPCDIQIKEIQAFVRCFYTLK</sequence>
<dbReference type="EMBL" id="JARBDR010000246">
    <property type="protein sequence ID" value="KAJ8317648.1"/>
    <property type="molecule type" value="Genomic_DNA"/>
</dbReference>
<organism evidence="1 2">
    <name type="scientific">Tegillarca granosa</name>
    <name type="common">Malaysian cockle</name>
    <name type="synonym">Anadara granosa</name>
    <dbReference type="NCBI Taxonomy" id="220873"/>
    <lineage>
        <taxon>Eukaryota</taxon>
        <taxon>Metazoa</taxon>
        <taxon>Spiralia</taxon>
        <taxon>Lophotrochozoa</taxon>
        <taxon>Mollusca</taxon>
        <taxon>Bivalvia</taxon>
        <taxon>Autobranchia</taxon>
        <taxon>Pteriomorphia</taxon>
        <taxon>Arcoida</taxon>
        <taxon>Arcoidea</taxon>
        <taxon>Arcidae</taxon>
        <taxon>Tegillarca</taxon>
    </lineage>
</organism>
<evidence type="ECO:0000313" key="1">
    <source>
        <dbReference type="EMBL" id="KAJ8317648.1"/>
    </source>
</evidence>
<dbReference type="Proteomes" id="UP001217089">
    <property type="component" value="Unassembled WGS sequence"/>
</dbReference>
<name>A0ABQ9FK10_TEGGR</name>
<evidence type="ECO:0000313" key="2">
    <source>
        <dbReference type="Proteomes" id="UP001217089"/>
    </source>
</evidence>